<evidence type="ECO:0000256" key="7">
    <source>
        <dbReference type="HAMAP-Rule" id="MF_01508"/>
    </source>
</evidence>
<keyword evidence="4 7" id="KW-0547">Nucleotide-binding</keyword>
<dbReference type="InterPro" id="IPR027417">
    <property type="entry name" value="P-loop_NTPase"/>
</dbReference>
<evidence type="ECO:0000256" key="1">
    <source>
        <dbReference type="ARBA" id="ARBA00006878"/>
    </source>
</evidence>
<evidence type="ECO:0000259" key="9">
    <source>
        <dbReference type="SMART" id="SM00382"/>
    </source>
</evidence>
<dbReference type="InterPro" id="IPR023935">
    <property type="entry name" value="Rep_factor-C_lsu"/>
</dbReference>
<keyword evidence="3 7" id="KW-0235">DNA replication</keyword>
<dbReference type="Pfam" id="PF00004">
    <property type="entry name" value="AAA"/>
    <property type="match status" value="1"/>
</dbReference>
<comment type="function">
    <text evidence="7">Part of the RFC clamp loader complex which loads the PCNA sliding clamp onto DNA.</text>
</comment>
<evidence type="ECO:0000256" key="8">
    <source>
        <dbReference type="SAM" id="MobiDB-lite"/>
    </source>
</evidence>
<feature type="region of interest" description="Disordered" evidence="8">
    <location>
        <begin position="435"/>
        <end position="468"/>
    </location>
</feature>
<dbReference type="GO" id="GO:0006260">
    <property type="term" value="P:DNA replication"/>
    <property type="evidence" value="ECO:0007669"/>
    <property type="project" value="UniProtKB-UniRule"/>
</dbReference>
<dbReference type="InterPro" id="IPR003593">
    <property type="entry name" value="AAA+_ATPase"/>
</dbReference>
<dbReference type="Gene3D" id="3.40.50.300">
    <property type="entry name" value="P-loop containing nucleotide triphosphate hydrolases"/>
    <property type="match status" value="1"/>
</dbReference>
<dbReference type="NCBIfam" id="NF003229">
    <property type="entry name" value="PRK04195.1-5"/>
    <property type="match status" value="1"/>
</dbReference>
<dbReference type="HAMAP" id="MF_01508">
    <property type="entry name" value="RfcL"/>
    <property type="match status" value="1"/>
</dbReference>
<dbReference type="SUPFAM" id="SSF52540">
    <property type="entry name" value="P-loop containing nucleoside triphosphate hydrolases"/>
    <property type="match status" value="1"/>
</dbReference>
<evidence type="ECO:0000256" key="6">
    <source>
        <dbReference type="ARBA" id="ARBA00032141"/>
    </source>
</evidence>
<dbReference type="GO" id="GO:0003689">
    <property type="term" value="F:DNA clamp loader activity"/>
    <property type="evidence" value="ECO:0007669"/>
    <property type="project" value="UniProtKB-UniRule"/>
</dbReference>
<dbReference type="CDD" id="cd00009">
    <property type="entry name" value="AAA"/>
    <property type="match status" value="1"/>
</dbReference>
<dbReference type="AlphaFoldDB" id="A0A7J3ZLX9"/>
<dbReference type="InterPro" id="IPR003959">
    <property type="entry name" value="ATPase_AAA_core"/>
</dbReference>
<dbReference type="SMART" id="SM00382">
    <property type="entry name" value="AAA"/>
    <property type="match status" value="1"/>
</dbReference>
<comment type="subunit">
    <text evidence="7">Heteromultimer composed of small subunits (RfcS) and large subunits (RfcL).</text>
</comment>
<feature type="domain" description="AAA+ ATPase" evidence="9">
    <location>
        <begin position="47"/>
        <end position="169"/>
    </location>
</feature>
<dbReference type="PANTHER" id="PTHR23389">
    <property type="entry name" value="CHROMOSOME TRANSMISSION FIDELITY FACTOR 18"/>
    <property type="match status" value="1"/>
</dbReference>
<reference evidence="10" key="1">
    <citation type="journal article" date="2020" name="mSystems">
        <title>Genome- and Community-Level Interaction Insights into Carbon Utilization and Element Cycling Functions of Hydrothermarchaeota in Hydrothermal Sediment.</title>
        <authorList>
            <person name="Zhou Z."/>
            <person name="Liu Y."/>
            <person name="Xu W."/>
            <person name="Pan J."/>
            <person name="Luo Z.H."/>
            <person name="Li M."/>
        </authorList>
    </citation>
    <scope>NUCLEOTIDE SEQUENCE [LARGE SCALE GENOMIC DNA]</scope>
    <source>
        <strain evidence="10">SpSt-1116</strain>
    </source>
</reference>
<gene>
    <name evidence="7" type="primary">rfcL</name>
    <name evidence="10" type="ORF">ENM78_06450</name>
</gene>
<evidence type="ECO:0000256" key="5">
    <source>
        <dbReference type="ARBA" id="ARBA00022840"/>
    </source>
</evidence>
<sequence length="468" mass="53394">MSSSVATRLPWAIKHRPRRLEDYVNQDEAKAVVVSWIREWLRGSIPNKKAILLYGPAGTGKTSLVEAVAGEFGLEVFEMNASDFRRKEDIERAALRASRTQSLTGKPKILLIDEIDGLSGTADKGGLDAILALIQETKHPVIMTANNPWHPNLRPLRESTMMVQVKRLKQKDTVEMLKRICEKERVYCEDRALKVIYEKNLGDLRSCINDLQVLAETYGRVTEELARTQIYFRDRELDPFETLRSIFTAKYAWQSKSAVTHSQLDYEMLIEWLNENIPLQLTELEDMYRAYGVLARADVYRGLIVKIGSWDLLSYVFDMLGPGIASSRKKTRFKWVAYKFPQRIKLLSETRQARENLLSAARKVAGATHVSSRKALSEYIPFIRAIYRLNKEEAILIMKVLDFSPQEASTVTGDPSVREIMEKKLTEIKAMVAVRAPSTTRKAHQRGSEPSSRKKERKRGAGAQKTLF</sequence>
<organism evidence="10">
    <name type="scientific">Fervidicoccus fontis</name>
    <dbReference type="NCBI Taxonomy" id="683846"/>
    <lineage>
        <taxon>Archaea</taxon>
        <taxon>Thermoproteota</taxon>
        <taxon>Thermoprotei</taxon>
        <taxon>Fervidicoccales</taxon>
        <taxon>Fervidicoccaceae</taxon>
        <taxon>Fervidicoccus</taxon>
    </lineage>
</organism>
<evidence type="ECO:0000256" key="2">
    <source>
        <dbReference type="ARBA" id="ARBA00014793"/>
    </source>
</evidence>
<dbReference type="PANTHER" id="PTHR23389:SF6">
    <property type="entry name" value="REPLICATION FACTOR C SUBUNIT 1"/>
    <property type="match status" value="1"/>
</dbReference>
<comment type="similarity">
    <text evidence="1 7">Belongs to the activator 1 small subunits family. RfcL subfamily.</text>
</comment>
<evidence type="ECO:0000313" key="10">
    <source>
        <dbReference type="EMBL" id="HHQ81069.1"/>
    </source>
</evidence>
<name>A0A7J3ZLX9_9CREN</name>
<protein>
    <recommendedName>
        <fullName evidence="2 7">Replication factor C large subunit</fullName>
        <shortName evidence="7">RFC large subunit</shortName>
    </recommendedName>
    <alternativeName>
        <fullName evidence="6 7">Clamp loader large subunit</fullName>
    </alternativeName>
</protein>
<evidence type="ECO:0000256" key="4">
    <source>
        <dbReference type="ARBA" id="ARBA00022741"/>
    </source>
</evidence>
<dbReference type="Gene3D" id="1.10.8.60">
    <property type="match status" value="1"/>
</dbReference>
<accession>A0A7J3ZLX9</accession>
<keyword evidence="5 7" id="KW-0067">ATP-binding</keyword>
<dbReference type="InterPro" id="IPR047854">
    <property type="entry name" value="RFC_lid"/>
</dbReference>
<feature type="binding site" evidence="7">
    <location>
        <begin position="55"/>
        <end position="62"/>
    </location>
    <ligand>
        <name>ATP</name>
        <dbReference type="ChEBI" id="CHEBI:30616"/>
    </ligand>
</feature>
<dbReference type="GO" id="GO:0005524">
    <property type="term" value="F:ATP binding"/>
    <property type="evidence" value="ECO:0007669"/>
    <property type="project" value="UniProtKB-UniRule"/>
</dbReference>
<dbReference type="GO" id="GO:0016887">
    <property type="term" value="F:ATP hydrolysis activity"/>
    <property type="evidence" value="ECO:0007669"/>
    <property type="project" value="InterPro"/>
</dbReference>
<dbReference type="EMBL" id="DRZC01000083">
    <property type="protein sequence ID" value="HHQ81069.1"/>
    <property type="molecule type" value="Genomic_DNA"/>
</dbReference>
<dbReference type="CDD" id="cd18140">
    <property type="entry name" value="HLD_clamp_RFC"/>
    <property type="match status" value="1"/>
</dbReference>
<comment type="caution">
    <text evidence="10">The sequence shown here is derived from an EMBL/GenBank/DDBJ whole genome shotgun (WGS) entry which is preliminary data.</text>
</comment>
<proteinExistence type="inferred from homology"/>
<evidence type="ECO:0000256" key="3">
    <source>
        <dbReference type="ARBA" id="ARBA00022705"/>
    </source>
</evidence>